<sequence length="422" mass="47224">MNHHFCILRNPFPRPVIGGNEVMRDDIQAFLYSNPITTLVPCEMSQDNSDDWESASEDSGQGDDGNTAGPEMKGSTNVSFSKRSQVEIENDIVQIRSRNSSISSSLARLSMPQITASQQSQLQYPEPQIFAFPEQFSYEPQHDRIRSPTTPLPDRHNPSSPSQRRGSDITRNPILDTWHEDAYMKKEAGKEKIVDVAKKQDSWRCEYCGSLNERGITKDDYKADKRKNSHDVGSGAASSFQVPPHTSSNPIKIPGSDPPGVAPGDLVKCTYCSEKMFVELSRYDPRELAEDGVRWSVVEDPREKKVLTKEVMRGTAQKRVRERWKKDAQRSREELRRRRSIGETEGVRVEVGDTWGGIAIDEEEDGGVILEEAEDDTGGVIIGEGEAEGLSTEEEEEEEETGGRVRNALAKLAKTIQKALQI</sequence>
<feature type="compositionally biased region" description="Acidic residues" evidence="1">
    <location>
        <begin position="385"/>
        <end position="400"/>
    </location>
</feature>
<dbReference type="HOGENOM" id="CLU_762877_0_0_1"/>
<gene>
    <name evidence="2" type="ORF">COCHEDRAFT_1029513</name>
</gene>
<proteinExistence type="predicted"/>
<protein>
    <submittedName>
        <fullName evidence="2">Uncharacterized protein</fullName>
    </submittedName>
</protein>
<feature type="region of interest" description="Disordered" evidence="1">
    <location>
        <begin position="373"/>
        <end position="404"/>
    </location>
</feature>
<dbReference type="AlphaFoldDB" id="M2UVX1"/>
<reference evidence="3" key="2">
    <citation type="journal article" date="2013" name="PLoS Genet.">
        <title>Comparative genome structure, secondary metabolite, and effector coding capacity across Cochliobolus pathogens.</title>
        <authorList>
            <person name="Condon B.J."/>
            <person name="Leng Y."/>
            <person name="Wu D."/>
            <person name="Bushley K.E."/>
            <person name="Ohm R.A."/>
            <person name="Otillar R."/>
            <person name="Martin J."/>
            <person name="Schackwitz W."/>
            <person name="Grimwood J."/>
            <person name="MohdZainudin N."/>
            <person name="Xue C."/>
            <person name="Wang R."/>
            <person name="Manning V.A."/>
            <person name="Dhillon B."/>
            <person name="Tu Z.J."/>
            <person name="Steffenson B.J."/>
            <person name="Salamov A."/>
            <person name="Sun H."/>
            <person name="Lowry S."/>
            <person name="LaButti K."/>
            <person name="Han J."/>
            <person name="Copeland A."/>
            <person name="Lindquist E."/>
            <person name="Barry K."/>
            <person name="Schmutz J."/>
            <person name="Baker S.E."/>
            <person name="Ciuffetti L.M."/>
            <person name="Grigoriev I.V."/>
            <person name="Zhong S."/>
            <person name="Turgeon B.G."/>
        </authorList>
    </citation>
    <scope>NUCLEOTIDE SEQUENCE [LARGE SCALE GENOMIC DNA]</scope>
    <source>
        <strain evidence="3">C5 / ATCC 48332 / race O</strain>
    </source>
</reference>
<dbReference type="OMA" id="GEQMFVE"/>
<feature type="compositionally biased region" description="Polar residues" evidence="1">
    <location>
        <begin position="236"/>
        <end position="250"/>
    </location>
</feature>
<evidence type="ECO:0000313" key="3">
    <source>
        <dbReference type="Proteomes" id="UP000016936"/>
    </source>
</evidence>
<feature type="region of interest" description="Disordered" evidence="1">
    <location>
        <begin position="224"/>
        <end position="259"/>
    </location>
</feature>
<evidence type="ECO:0000256" key="1">
    <source>
        <dbReference type="SAM" id="MobiDB-lite"/>
    </source>
</evidence>
<dbReference type="EMBL" id="KB445575">
    <property type="protein sequence ID" value="EMD91988.1"/>
    <property type="molecule type" value="Genomic_DNA"/>
</dbReference>
<keyword evidence="3" id="KW-1185">Reference proteome</keyword>
<organism evidence="2 3">
    <name type="scientific">Cochliobolus heterostrophus (strain C5 / ATCC 48332 / race O)</name>
    <name type="common">Southern corn leaf blight fungus</name>
    <name type="synonym">Bipolaris maydis</name>
    <dbReference type="NCBI Taxonomy" id="701091"/>
    <lineage>
        <taxon>Eukaryota</taxon>
        <taxon>Fungi</taxon>
        <taxon>Dikarya</taxon>
        <taxon>Ascomycota</taxon>
        <taxon>Pezizomycotina</taxon>
        <taxon>Dothideomycetes</taxon>
        <taxon>Pleosporomycetidae</taxon>
        <taxon>Pleosporales</taxon>
        <taxon>Pleosporineae</taxon>
        <taxon>Pleosporaceae</taxon>
        <taxon>Bipolaris</taxon>
    </lineage>
</organism>
<feature type="region of interest" description="Disordered" evidence="1">
    <location>
        <begin position="139"/>
        <end position="173"/>
    </location>
</feature>
<name>M2UVX1_COCH5</name>
<feature type="region of interest" description="Disordered" evidence="1">
    <location>
        <begin position="42"/>
        <end position="82"/>
    </location>
</feature>
<accession>M2UVX1</accession>
<reference evidence="2 3" key="1">
    <citation type="journal article" date="2012" name="PLoS Pathog.">
        <title>Diverse lifestyles and strategies of plant pathogenesis encoded in the genomes of eighteen Dothideomycetes fungi.</title>
        <authorList>
            <person name="Ohm R.A."/>
            <person name="Feau N."/>
            <person name="Henrissat B."/>
            <person name="Schoch C.L."/>
            <person name="Horwitz B.A."/>
            <person name="Barry K.W."/>
            <person name="Condon B.J."/>
            <person name="Copeland A.C."/>
            <person name="Dhillon B."/>
            <person name="Glaser F."/>
            <person name="Hesse C.N."/>
            <person name="Kosti I."/>
            <person name="LaButti K."/>
            <person name="Lindquist E.A."/>
            <person name="Lucas S."/>
            <person name="Salamov A.A."/>
            <person name="Bradshaw R.E."/>
            <person name="Ciuffetti L."/>
            <person name="Hamelin R.C."/>
            <person name="Kema G.H.J."/>
            <person name="Lawrence C."/>
            <person name="Scott J.A."/>
            <person name="Spatafora J.W."/>
            <person name="Turgeon B.G."/>
            <person name="de Wit P.J.G.M."/>
            <person name="Zhong S."/>
            <person name="Goodwin S.B."/>
            <person name="Grigoriev I.V."/>
        </authorList>
    </citation>
    <scope>NUCLEOTIDE SEQUENCE [LARGE SCALE GENOMIC DNA]</scope>
    <source>
        <strain evidence="3">C5 / ATCC 48332 / race O</strain>
    </source>
</reference>
<dbReference type="Proteomes" id="UP000016936">
    <property type="component" value="Unassembled WGS sequence"/>
</dbReference>
<dbReference type="OrthoDB" id="3693334at2759"/>
<evidence type="ECO:0000313" key="2">
    <source>
        <dbReference type="EMBL" id="EMD91988.1"/>
    </source>
</evidence>